<dbReference type="Pfam" id="PF14661">
    <property type="entry name" value="HAUS6_N"/>
    <property type="match status" value="1"/>
</dbReference>
<feature type="region of interest" description="Disordered" evidence="1">
    <location>
        <begin position="472"/>
        <end position="495"/>
    </location>
</feature>
<organism evidence="4">
    <name type="scientific">Grosmannia clavigera (strain kw1407 / UAMH 11150)</name>
    <name type="common">Blue stain fungus</name>
    <name type="synonym">Graphiocladiella clavigera</name>
    <dbReference type="NCBI Taxonomy" id="655863"/>
    <lineage>
        <taxon>Eukaryota</taxon>
        <taxon>Fungi</taxon>
        <taxon>Dikarya</taxon>
        <taxon>Ascomycota</taxon>
        <taxon>Pezizomycotina</taxon>
        <taxon>Sordariomycetes</taxon>
        <taxon>Sordariomycetidae</taxon>
        <taxon>Ophiostomatales</taxon>
        <taxon>Ophiostomataceae</taxon>
        <taxon>Leptographium</taxon>
    </lineage>
</organism>
<feature type="region of interest" description="Disordered" evidence="1">
    <location>
        <begin position="542"/>
        <end position="576"/>
    </location>
</feature>
<dbReference type="EMBL" id="GL629735">
    <property type="protein sequence ID" value="EFX05287.1"/>
    <property type="molecule type" value="Genomic_DNA"/>
</dbReference>
<evidence type="ECO:0000256" key="1">
    <source>
        <dbReference type="SAM" id="MobiDB-lite"/>
    </source>
</evidence>
<feature type="region of interest" description="Disordered" evidence="1">
    <location>
        <begin position="600"/>
        <end position="726"/>
    </location>
</feature>
<feature type="region of interest" description="Disordered" evidence="1">
    <location>
        <begin position="1"/>
        <end position="29"/>
    </location>
</feature>
<dbReference type="OrthoDB" id="5575722at2759"/>
<dbReference type="InterPro" id="IPR028163">
    <property type="entry name" value="HAUS_6_N"/>
</dbReference>
<evidence type="ECO:0000259" key="2">
    <source>
        <dbReference type="Pfam" id="PF14661"/>
    </source>
</evidence>
<dbReference type="Proteomes" id="UP000007796">
    <property type="component" value="Unassembled WGS sequence"/>
</dbReference>
<feature type="compositionally biased region" description="Polar residues" evidence="1">
    <location>
        <begin position="1"/>
        <end position="13"/>
    </location>
</feature>
<feature type="compositionally biased region" description="Polar residues" evidence="1">
    <location>
        <begin position="772"/>
        <end position="784"/>
    </location>
</feature>
<dbReference type="AlphaFoldDB" id="F0XAQ9"/>
<evidence type="ECO:0000313" key="4">
    <source>
        <dbReference type="Proteomes" id="UP000007796"/>
    </source>
</evidence>
<dbReference type="InParanoid" id="F0XAQ9"/>
<feature type="region of interest" description="Disordered" evidence="1">
    <location>
        <begin position="750"/>
        <end position="789"/>
    </location>
</feature>
<keyword evidence="4" id="KW-1185">Reference proteome</keyword>
<sequence>MATLQSTSFLSRTRSGRVPSARTATATESLAIPQAGAGAGPNISLQAPLSPSNVSIFLTNLRLLDLDLEPDWPDITARTFSTKDAGQGQKRRVQTVEWALYQLFCLWDPEETLSKLQPYFPPADQVQSVNLRAALLRALEQTKKNGTLGRDVIIRKTMLDECRGERLEEVLAVFSSAVLKKVVAEDQLNEGGREQHPAAAKSLALEDCGYTGERTPLTGLILAHRVSLSRDLRAKETARTRYKDFAELLDLKQRSIVQRQECAEALEEAAKKKGGQEVMSDDARLHVWRVVRNNWSGSEQWMEALLCGDGDGRSNTTSKTDRDAVLSTPYDRVWRRVQAGRLGELEGHGGRGLLEQLDKRANLQHERLQKWQDYRRTVFKKSASEESSLAAKTAAAASAQGKKGIDLGFGAHGGLYPAAASPRKRSAQETAPMRGEYADLIKGLTAELANVDQPSGQQSLTAFLQARTARLAGGAAETRERRSSSGGGLEEAEVSDISDFEDHAAPEQPIAPQTKDLMLSPRVGQRTLLSKASMTFSVTTYDSDEDLEPPAKQWQPSSSRAVSGSVSESRSASLALPPSAHAAAVAAQLEALDMPIRPLQSPPIWPRTPSAKTADEVDRLPQTPVPEVTVYMPDDSPRSPSPSPPPPSSPPDALADEILASMSSGSPSPVKKPRHTLSLAQRTQLSLARTPRGAAMGRMGESSLDFDDDDDEPDLHLLPSRRNTTPVAVKVGNAEDEAPEHEDLVARTRRSMAGFEASRQKAQLERRRSQHQSRQLPSTPSATKSLAHFDTVEEGENTLILAEELMSGEQDDAEAIFRSRPKIKMSPIPSPTRSLSRAE</sequence>
<gene>
    <name evidence="3" type="ORF">CMQ_3356</name>
</gene>
<dbReference type="STRING" id="655863.F0XAQ9"/>
<reference evidence="3 4" key="1">
    <citation type="journal article" date="2011" name="Proc. Natl. Acad. Sci. U.S.A.">
        <title>Genome and transcriptome analyses of the mountain pine beetle-fungal symbiont Grosmannia clavigera, a lodgepole pine pathogen.</title>
        <authorList>
            <person name="DiGuistini S."/>
            <person name="Wang Y."/>
            <person name="Liao N.Y."/>
            <person name="Taylor G."/>
            <person name="Tanguay P."/>
            <person name="Feau N."/>
            <person name="Henrissat B."/>
            <person name="Chan S.K."/>
            <person name="Hesse-Orce U."/>
            <person name="Alamouti S.M."/>
            <person name="Tsui C.K.M."/>
            <person name="Docking R.T."/>
            <person name="Levasseur A."/>
            <person name="Haridas S."/>
            <person name="Robertson G."/>
            <person name="Birol I."/>
            <person name="Holt R.A."/>
            <person name="Marra M.A."/>
            <person name="Hamelin R.C."/>
            <person name="Hirst M."/>
            <person name="Jones S.J.M."/>
            <person name="Bohlmann J."/>
            <person name="Breuil C."/>
        </authorList>
    </citation>
    <scope>NUCLEOTIDE SEQUENCE [LARGE SCALE GENOMIC DNA]</scope>
    <source>
        <strain evidence="4">kw1407 / UAMH 11150</strain>
    </source>
</reference>
<protein>
    <recommendedName>
        <fullName evidence="2">HAUS augmin-like complex subunit 6 N-terminal domain-containing protein</fullName>
    </recommendedName>
</protein>
<dbReference type="RefSeq" id="XP_014174769.1">
    <property type="nucleotide sequence ID" value="XM_014319294.1"/>
</dbReference>
<dbReference type="GeneID" id="25976447"/>
<feature type="compositionally biased region" description="Basic and acidic residues" evidence="1">
    <location>
        <begin position="758"/>
        <end position="767"/>
    </location>
</feature>
<evidence type="ECO:0000313" key="3">
    <source>
        <dbReference type="EMBL" id="EFX05287.1"/>
    </source>
</evidence>
<feature type="compositionally biased region" description="Acidic residues" evidence="1">
    <location>
        <begin position="704"/>
        <end position="713"/>
    </location>
</feature>
<proteinExistence type="predicted"/>
<feature type="compositionally biased region" description="Polar residues" evidence="1">
    <location>
        <begin position="678"/>
        <end position="687"/>
    </location>
</feature>
<feature type="compositionally biased region" description="Low complexity" evidence="1">
    <location>
        <begin position="557"/>
        <end position="576"/>
    </location>
</feature>
<name>F0XAQ9_GROCL</name>
<feature type="region of interest" description="Disordered" evidence="1">
    <location>
        <begin position="816"/>
        <end position="839"/>
    </location>
</feature>
<feature type="compositionally biased region" description="Pro residues" evidence="1">
    <location>
        <begin position="639"/>
        <end position="650"/>
    </location>
</feature>
<dbReference type="HOGENOM" id="CLU_013984_0_0_1"/>
<accession>F0XAQ9</accession>
<feature type="domain" description="HAUS augmin-like complex subunit 6 N-terminal" evidence="2">
    <location>
        <begin position="57"/>
        <end position="296"/>
    </location>
</feature>
<dbReference type="eggNOG" id="ENOG502S4RN">
    <property type="taxonomic scope" value="Eukaryota"/>
</dbReference>